<dbReference type="InterPro" id="IPR001680">
    <property type="entry name" value="WD40_rpt"/>
</dbReference>
<gene>
    <name evidence="4" type="primary">g7602</name>
    <name evidence="4" type="ORF">VP750_LOCUS6505</name>
</gene>
<dbReference type="InterPro" id="IPR036322">
    <property type="entry name" value="WD40_repeat_dom_sf"/>
</dbReference>
<keyword evidence="5" id="KW-1185">Reference proteome</keyword>
<evidence type="ECO:0000256" key="1">
    <source>
        <dbReference type="ARBA" id="ARBA00022574"/>
    </source>
</evidence>
<name>A0ABP1FZD9_9CHLO</name>
<evidence type="ECO:0000256" key="2">
    <source>
        <dbReference type="ARBA" id="ARBA00022737"/>
    </source>
</evidence>
<evidence type="ECO:0000313" key="4">
    <source>
        <dbReference type="EMBL" id="CAL5224846.1"/>
    </source>
</evidence>
<dbReference type="Gene3D" id="2.130.10.10">
    <property type="entry name" value="YVTN repeat-like/Quinoprotein amine dehydrogenase"/>
    <property type="match status" value="1"/>
</dbReference>
<keyword evidence="2" id="KW-0677">Repeat</keyword>
<proteinExistence type="predicted"/>
<dbReference type="InterPro" id="IPR019775">
    <property type="entry name" value="WD40_repeat_CS"/>
</dbReference>
<sequence length="471" mass="51304">MAAAGRSATESRKVQTKLNFQKVEAPPPEPKQPASQPYSTARHILDRQLTPHGSAFGRAAAAAEAARAYNWIDCFRQPGARPGALTPEFPGRTTRACFSGSGDLLALLRDGLGVRIVDYRALQSRPSDGDNIYGDAHWAYPNSVLTTRCMAWNPQKELELYLLVHRGILRCSAERLHPSEDFEDRLEAFCQAAPEHIAFFRSNPELFAACSCKGEVTIWDPRADSSRRQTTLVAPQNMPQLTQVQVSSDGNVITAGTKNGYIILWDVRKGGSGVHQLGAYGPAKQPVLAVIGIRNALAAIPGLSAETRIPASNVHQLLLDPLDDTRAGYTLTCGWQGCIDLLRQEITHAYCPPARLHGGGVLRPAMWQPGSPFVSLQFDHNQTDTRSSCPSLEFLDFSSGSASPCMVRGEYAQRPVLSSATCLKLEEVGTSVTAAMHPTTYEIALPSYIYNELHIVSQLHDSSETSLTVVP</sequence>
<dbReference type="PROSITE" id="PS00678">
    <property type="entry name" value="WD_REPEATS_1"/>
    <property type="match status" value="1"/>
</dbReference>
<feature type="region of interest" description="Disordered" evidence="3">
    <location>
        <begin position="1"/>
        <end position="39"/>
    </location>
</feature>
<protein>
    <submittedName>
        <fullName evidence="4">G7602 protein</fullName>
    </submittedName>
</protein>
<evidence type="ECO:0000256" key="3">
    <source>
        <dbReference type="SAM" id="MobiDB-lite"/>
    </source>
</evidence>
<evidence type="ECO:0000313" key="5">
    <source>
        <dbReference type="Proteomes" id="UP001497392"/>
    </source>
</evidence>
<dbReference type="SUPFAM" id="SSF50978">
    <property type="entry name" value="WD40 repeat-like"/>
    <property type="match status" value="1"/>
</dbReference>
<comment type="caution">
    <text evidence="4">The sequence shown here is derived from an EMBL/GenBank/DDBJ whole genome shotgun (WGS) entry which is preliminary data.</text>
</comment>
<accession>A0ABP1FZD9</accession>
<dbReference type="EMBL" id="CAXHTA020000011">
    <property type="protein sequence ID" value="CAL5224846.1"/>
    <property type="molecule type" value="Genomic_DNA"/>
</dbReference>
<keyword evidence="1" id="KW-0853">WD repeat</keyword>
<dbReference type="SMART" id="SM00320">
    <property type="entry name" value="WD40"/>
    <property type="match status" value="2"/>
</dbReference>
<organism evidence="4 5">
    <name type="scientific">Coccomyxa viridis</name>
    <dbReference type="NCBI Taxonomy" id="1274662"/>
    <lineage>
        <taxon>Eukaryota</taxon>
        <taxon>Viridiplantae</taxon>
        <taxon>Chlorophyta</taxon>
        <taxon>core chlorophytes</taxon>
        <taxon>Trebouxiophyceae</taxon>
        <taxon>Trebouxiophyceae incertae sedis</taxon>
        <taxon>Coccomyxaceae</taxon>
        <taxon>Coccomyxa</taxon>
    </lineage>
</organism>
<dbReference type="InterPro" id="IPR015943">
    <property type="entry name" value="WD40/YVTN_repeat-like_dom_sf"/>
</dbReference>
<reference evidence="4 5" key="1">
    <citation type="submission" date="2024-06" db="EMBL/GenBank/DDBJ databases">
        <authorList>
            <person name="Kraege A."/>
            <person name="Thomma B."/>
        </authorList>
    </citation>
    <scope>NUCLEOTIDE SEQUENCE [LARGE SCALE GENOMIC DNA]</scope>
</reference>
<dbReference type="Proteomes" id="UP001497392">
    <property type="component" value="Unassembled WGS sequence"/>
</dbReference>